<accession>C9KLL1</accession>
<evidence type="ECO:0008006" key="3">
    <source>
        <dbReference type="Google" id="ProtNLM"/>
    </source>
</evidence>
<gene>
    <name evidence="1" type="ORF">MITSMUL_04095</name>
</gene>
<sequence length="203" mass="22673">MGMKADCANCRMHACYTKGVNCTGVDEADILAAYSEEERRIMKAAAYVEGTFYSNITRLEETAEFAKAMGYHRLGLAFCIGLNAEARYIARFYTKQGFECYSVCCKNCSFAKKELGLKQVKPELEYEAMCNPKFQAKFLADKGVELFISCGLCVGHDALFNAACPGPVTTLVVKDRLLAHNPLGAIYSRYWKRKLGIMDEDEV</sequence>
<proteinExistence type="predicted"/>
<dbReference type="Proteomes" id="UP000003671">
    <property type="component" value="Unassembled WGS sequence"/>
</dbReference>
<name>C9KLL1_9FIRM</name>
<dbReference type="PATRIC" id="fig|500635.8.peg.471"/>
<dbReference type="STRING" id="500635.MITSMUL_04095"/>
<reference evidence="1" key="1">
    <citation type="submission" date="2009-09" db="EMBL/GenBank/DDBJ databases">
        <authorList>
            <person name="Weinstock G."/>
            <person name="Sodergren E."/>
            <person name="Clifton S."/>
            <person name="Fulton L."/>
            <person name="Fulton B."/>
            <person name="Courtney L."/>
            <person name="Fronick C."/>
            <person name="Harrison M."/>
            <person name="Strong C."/>
            <person name="Farmer C."/>
            <person name="Delahaunty K."/>
            <person name="Markovic C."/>
            <person name="Hall O."/>
            <person name="Minx P."/>
            <person name="Tomlinson C."/>
            <person name="Mitreva M."/>
            <person name="Nelson J."/>
            <person name="Hou S."/>
            <person name="Wollam A."/>
            <person name="Pepin K.H."/>
            <person name="Johnson M."/>
            <person name="Bhonagiri V."/>
            <person name="Nash W.E."/>
            <person name="Warren W."/>
            <person name="Chinwalla A."/>
            <person name="Mardis E.R."/>
            <person name="Wilson R.K."/>
        </authorList>
    </citation>
    <scope>NUCLEOTIDE SEQUENCE [LARGE SCALE GENOMIC DNA]</scope>
    <source>
        <strain evidence="1">DSM 20544</strain>
    </source>
</reference>
<dbReference type="AlphaFoldDB" id="C9KLL1"/>
<comment type="caution">
    <text evidence="1">The sequence shown here is derived from an EMBL/GenBank/DDBJ whole genome shotgun (WGS) entry which is preliminary data.</text>
</comment>
<dbReference type="EMBL" id="ABWK02000012">
    <property type="protein sequence ID" value="EEX69025.1"/>
    <property type="molecule type" value="Genomic_DNA"/>
</dbReference>
<protein>
    <recommendedName>
        <fullName evidence="3">Metal-binding protein</fullName>
    </recommendedName>
</protein>
<evidence type="ECO:0000313" key="2">
    <source>
        <dbReference type="Proteomes" id="UP000003671"/>
    </source>
</evidence>
<dbReference type="InterPro" id="IPR014997">
    <property type="entry name" value="DUF1847"/>
</dbReference>
<dbReference type="Pfam" id="PF08901">
    <property type="entry name" value="DUF1847"/>
    <property type="match status" value="1"/>
</dbReference>
<evidence type="ECO:0000313" key="1">
    <source>
        <dbReference type="EMBL" id="EEX69025.1"/>
    </source>
</evidence>
<keyword evidence="2" id="KW-1185">Reference proteome</keyword>
<organism evidence="1 2">
    <name type="scientific">Mitsuokella multacida DSM 20544</name>
    <dbReference type="NCBI Taxonomy" id="500635"/>
    <lineage>
        <taxon>Bacteria</taxon>
        <taxon>Bacillati</taxon>
        <taxon>Bacillota</taxon>
        <taxon>Negativicutes</taxon>
        <taxon>Selenomonadales</taxon>
        <taxon>Selenomonadaceae</taxon>
        <taxon>Mitsuokella</taxon>
    </lineage>
</organism>
<dbReference type="eggNOG" id="COG4887">
    <property type="taxonomic scope" value="Bacteria"/>
</dbReference>
<dbReference type="HOGENOM" id="CLU_091350_1_0_9"/>